<comment type="subcellular location">
    <subcellularLocation>
        <location evidence="3 10">Secreted</location>
    </subcellularLocation>
</comment>
<dbReference type="RefSeq" id="WP_345926318.1">
    <property type="nucleotide sequence ID" value="NZ_JBDIVF010000003.1"/>
</dbReference>
<protein>
    <recommendedName>
        <fullName evidence="5 10">Pectate lyase</fullName>
        <ecNumber evidence="5 10">4.2.2.2</ecNumber>
    </recommendedName>
</protein>
<dbReference type="InterPro" id="IPR011050">
    <property type="entry name" value="Pectin_lyase_fold/virulence"/>
</dbReference>
<comment type="cofactor">
    <cofactor evidence="2 10">
        <name>Ca(2+)</name>
        <dbReference type="ChEBI" id="CHEBI:29108"/>
    </cofactor>
</comment>
<dbReference type="Gene3D" id="2.160.20.10">
    <property type="entry name" value="Single-stranded right-handed beta-helix, Pectin lyase-like"/>
    <property type="match status" value="1"/>
</dbReference>
<name>A0ABV2CLD3_9RHOO</name>
<keyword evidence="7 10" id="KW-0732">Signal</keyword>
<dbReference type="SUPFAM" id="SSF51126">
    <property type="entry name" value="Pectin lyase-like"/>
    <property type="match status" value="1"/>
</dbReference>
<evidence type="ECO:0000256" key="1">
    <source>
        <dbReference type="ARBA" id="ARBA00000695"/>
    </source>
</evidence>
<accession>A0ABV2CLD3</accession>
<evidence type="ECO:0000256" key="11">
    <source>
        <dbReference type="SAM" id="MobiDB-lite"/>
    </source>
</evidence>
<feature type="region of interest" description="Disordered" evidence="11">
    <location>
        <begin position="89"/>
        <end position="113"/>
    </location>
</feature>
<comment type="catalytic activity">
    <reaction evidence="1 10">
        <text>Eliminative cleavage of (1-&gt;4)-alpha-D-galacturonan to give oligosaccharides with 4-deoxy-alpha-D-galact-4-enuronosyl groups at their non-reducing ends.</text>
        <dbReference type="EC" id="4.2.2.2"/>
    </reaction>
</comment>
<evidence type="ECO:0000256" key="3">
    <source>
        <dbReference type="ARBA" id="ARBA00004613"/>
    </source>
</evidence>
<keyword evidence="13" id="KW-1185">Reference proteome</keyword>
<proteinExistence type="inferred from homology"/>
<organism evidence="12 13">
    <name type="scientific">Uliginosibacterium paludis</name>
    <dbReference type="NCBI Taxonomy" id="1615952"/>
    <lineage>
        <taxon>Bacteria</taxon>
        <taxon>Pseudomonadati</taxon>
        <taxon>Pseudomonadota</taxon>
        <taxon>Betaproteobacteria</taxon>
        <taxon>Rhodocyclales</taxon>
        <taxon>Zoogloeaceae</taxon>
        <taxon>Uliginosibacterium</taxon>
    </lineage>
</organism>
<dbReference type="InterPro" id="IPR012334">
    <property type="entry name" value="Pectin_lyas_fold"/>
</dbReference>
<evidence type="ECO:0000256" key="5">
    <source>
        <dbReference type="ARBA" id="ARBA00012272"/>
    </source>
</evidence>
<dbReference type="PANTHER" id="PTHR33407:SF9">
    <property type="entry name" value="PECTATE LYASE F-RELATED"/>
    <property type="match status" value="1"/>
</dbReference>
<evidence type="ECO:0000256" key="6">
    <source>
        <dbReference type="ARBA" id="ARBA00022525"/>
    </source>
</evidence>
<keyword evidence="8 10" id="KW-0106">Calcium</keyword>
<evidence type="ECO:0000256" key="2">
    <source>
        <dbReference type="ARBA" id="ARBA00001913"/>
    </source>
</evidence>
<gene>
    <name evidence="12" type="ORF">ABVT11_00630</name>
</gene>
<reference evidence="12 13" key="1">
    <citation type="submission" date="2024-07" db="EMBL/GenBank/DDBJ databases">
        <title>Uliginosibacterium paludis KCTC:42655.</title>
        <authorList>
            <person name="Kim M.K."/>
        </authorList>
    </citation>
    <scope>NUCLEOTIDE SEQUENCE [LARGE SCALE GENOMIC DNA]</scope>
    <source>
        <strain evidence="12 13">KCTC 42655</strain>
    </source>
</reference>
<dbReference type="InterPro" id="IPR004898">
    <property type="entry name" value="Pectate_lyase_PlyH/PlyE-like"/>
</dbReference>
<comment type="function">
    <text evidence="10">Catalyzes the depolymerization of both polygalacturonate and pectins of methyl esterification degree from 22 to 89%, with an endo mode of action. In contrast to the majority of pectate lyases, displays high activity on highly methylated pectins.</text>
</comment>
<dbReference type="GO" id="GO:0016829">
    <property type="term" value="F:lyase activity"/>
    <property type="evidence" value="ECO:0007669"/>
    <property type="project" value="UniProtKB-KW"/>
</dbReference>
<evidence type="ECO:0000256" key="9">
    <source>
        <dbReference type="ARBA" id="ARBA00023239"/>
    </source>
</evidence>
<comment type="caution">
    <text evidence="12">The sequence shown here is derived from an EMBL/GenBank/DDBJ whole genome shotgun (WGS) entry which is preliminary data.</text>
</comment>
<dbReference type="PANTHER" id="PTHR33407">
    <property type="entry name" value="PECTATE LYASE F-RELATED"/>
    <property type="match status" value="1"/>
</dbReference>
<evidence type="ECO:0000256" key="8">
    <source>
        <dbReference type="ARBA" id="ARBA00022837"/>
    </source>
</evidence>
<feature type="signal peptide" evidence="10">
    <location>
        <begin position="1"/>
        <end position="20"/>
    </location>
</feature>
<sequence length="355" mass="36408">MIIRMLGGVVALVLAAGVHAATDYPSGYTKCAQNTGATCSMSGTRSVALGKSGSFVYATKTGNFACIGSAFPSNSYTESAWCSYGPTSSGSSSSSSTSTSSSSSSTASSASSSSTAAGTINMTIPSATGTVINSGTTTIPAGTTKSYGNQRIGVKNSVGNCEDEGQIPVFLLEEGATLKDVIIYGGVNGSDGVHCKGSCTIQNVYWEDVCEDAASNLGAGSTVTIKNIIAISAADKTFQHNSKNSTTIVQDSYVKNVGKLWRSCGNCTSNGGPRKVTINNVKLDGVSASVVGVNNNYGDVATIRKLQIKGYKSGSPEVCVEYIGYDKSAGKESTKVGEKWNTTACNVSKTDVTSY</sequence>
<keyword evidence="6 10" id="KW-0964">Secreted</keyword>
<dbReference type="Pfam" id="PF03211">
    <property type="entry name" value="Pectate_lyase"/>
    <property type="match status" value="1"/>
</dbReference>
<feature type="chain" id="PRO_5044971310" description="Pectate lyase" evidence="10">
    <location>
        <begin position="21"/>
        <end position="355"/>
    </location>
</feature>
<keyword evidence="9 10" id="KW-0456">Lyase</keyword>
<dbReference type="Proteomes" id="UP001548590">
    <property type="component" value="Unassembled WGS sequence"/>
</dbReference>
<evidence type="ECO:0000256" key="7">
    <source>
        <dbReference type="ARBA" id="ARBA00022729"/>
    </source>
</evidence>
<dbReference type="EC" id="4.2.2.2" evidence="5 10"/>
<comment type="similarity">
    <text evidence="4 10">Belongs to the polysaccharide lyase 3 family.</text>
</comment>
<evidence type="ECO:0000256" key="10">
    <source>
        <dbReference type="RuleBase" id="RU367009"/>
    </source>
</evidence>
<evidence type="ECO:0000313" key="12">
    <source>
        <dbReference type="EMBL" id="MET1488312.1"/>
    </source>
</evidence>
<evidence type="ECO:0000313" key="13">
    <source>
        <dbReference type="Proteomes" id="UP001548590"/>
    </source>
</evidence>
<evidence type="ECO:0000256" key="4">
    <source>
        <dbReference type="ARBA" id="ARBA00006463"/>
    </source>
</evidence>
<dbReference type="EMBL" id="JBEWLZ010000001">
    <property type="protein sequence ID" value="MET1488312.1"/>
    <property type="molecule type" value="Genomic_DNA"/>
</dbReference>